<feature type="domain" description="4Fe-4S ferredoxin-type" evidence="6">
    <location>
        <begin position="161"/>
        <end position="191"/>
    </location>
</feature>
<dbReference type="GO" id="GO:0000428">
    <property type="term" value="C:DNA-directed RNA polymerase complex"/>
    <property type="evidence" value="ECO:0007669"/>
    <property type="project" value="UniProtKB-KW"/>
</dbReference>
<dbReference type="Gene3D" id="2.170.120.12">
    <property type="entry name" value="DNA-directed RNA polymerase, insert domain"/>
    <property type="match status" value="1"/>
</dbReference>
<keyword evidence="3 5" id="KW-0804">Transcription</keyword>
<keyword evidence="5" id="KW-0411">Iron-sulfur</keyword>
<dbReference type="InterPro" id="IPR017900">
    <property type="entry name" value="4Fe4S_Fe_S_CS"/>
</dbReference>
<dbReference type="InterPro" id="IPR036643">
    <property type="entry name" value="RNApol_insert_sf"/>
</dbReference>
<dbReference type="CDD" id="cd07030">
    <property type="entry name" value="RNAP_D"/>
    <property type="match status" value="1"/>
</dbReference>
<dbReference type="GO" id="GO:0003899">
    <property type="term" value="F:DNA-directed RNA polymerase activity"/>
    <property type="evidence" value="ECO:0007669"/>
    <property type="project" value="UniProtKB-UniRule"/>
</dbReference>
<dbReference type="SMART" id="SM00662">
    <property type="entry name" value="RPOLD"/>
    <property type="match status" value="1"/>
</dbReference>
<dbReference type="Gene3D" id="3.30.70.3110">
    <property type="match status" value="1"/>
</dbReference>
<evidence type="ECO:0000313" key="7">
    <source>
        <dbReference type="EMBL" id="UUX93453.1"/>
    </source>
</evidence>
<feature type="binding site" evidence="5">
    <location>
        <position position="203"/>
    </location>
    <ligand>
        <name>[3Fe-4S] cluster</name>
        <dbReference type="ChEBI" id="CHEBI:21137"/>
    </ligand>
</feature>
<dbReference type="GO" id="GO:0051538">
    <property type="term" value="F:3 iron, 4 sulfur cluster binding"/>
    <property type="evidence" value="ECO:0007669"/>
    <property type="project" value="UniProtKB-KW"/>
</dbReference>
<dbReference type="GO" id="GO:0016491">
    <property type="term" value="F:oxidoreductase activity"/>
    <property type="evidence" value="ECO:0007669"/>
    <property type="project" value="UniProtKB-ARBA"/>
</dbReference>
<evidence type="ECO:0000256" key="5">
    <source>
        <dbReference type="HAMAP-Rule" id="MF_00320"/>
    </source>
</evidence>
<keyword evidence="8" id="KW-1185">Reference proteome</keyword>
<dbReference type="SUPFAM" id="SSF55257">
    <property type="entry name" value="RBP11-like subunits of RNA polymerase"/>
    <property type="match status" value="1"/>
</dbReference>
<dbReference type="NCBIfam" id="NF001988">
    <property type="entry name" value="PRK00783.1"/>
    <property type="match status" value="1"/>
</dbReference>
<dbReference type="InterPro" id="IPR036603">
    <property type="entry name" value="RBP11-like"/>
</dbReference>
<dbReference type="EMBL" id="CP096115">
    <property type="protein sequence ID" value="UUX93453.1"/>
    <property type="molecule type" value="Genomic_DNA"/>
</dbReference>
<protein>
    <recommendedName>
        <fullName evidence="5">DNA-directed RNA polymerase subunit Rpo3</fullName>
        <ecNumber evidence="5">2.7.7.6</ecNumber>
    </recommendedName>
    <alternativeName>
        <fullName evidence="5">DNA-directed RNA polymerase subunit D</fullName>
    </alternativeName>
</protein>
<dbReference type="PANTHER" id="PTHR11800">
    <property type="entry name" value="DNA-DIRECTED RNA POLYMERASE"/>
    <property type="match status" value="1"/>
</dbReference>
<dbReference type="GO" id="GO:0046983">
    <property type="term" value="F:protein dimerization activity"/>
    <property type="evidence" value="ECO:0007669"/>
    <property type="project" value="InterPro"/>
</dbReference>
<comment type="subunit">
    <text evidence="5">Part of the RNA polymerase complex.</text>
</comment>
<dbReference type="HAMAP" id="MF_00320">
    <property type="entry name" value="RNApol_arch_Rpo3"/>
    <property type="match status" value="1"/>
</dbReference>
<dbReference type="Proteomes" id="UP001060368">
    <property type="component" value="Chromosome"/>
</dbReference>
<comment type="function">
    <text evidence="5">DNA-dependent RNA polymerase (RNAP) catalyzes the transcription of DNA into RNA using the four ribonucleoside triphosphates as substrates.</text>
</comment>
<evidence type="ECO:0000256" key="1">
    <source>
        <dbReference type="ARBA" id="ARBA00022478"/>
    </source>
</evidence>
<dbReference type="KEGG" id="mend:L6E24_04840"/>
<accession>A0A9E7PNC1</accession>
<comment type="similarity">
    <text evidence="4 5">Belongs to the archaeal Rpo3/eukaryotic RPB3 RNA polymerase subunit family.</text>
</comment>
<dbReference type="Gene3D" id="3.30.1360.10">
    <property type="entry name" value="RNA polymerase, RBP11-like subunit"/>
    <property type="match status" value="1"/>
</dbReference>
<keyword evidence="2 5" id="KW-0963">Cytoplasm</keyword>
<organism evidence="7 8">
    <name type="scientific">Methanoplanus endosymbiosus</name>
    <dbReference type="NCBI Taxonomy" id="33865"/>
    <lineage>
        <taxon>Archaea</taxon>
        <taxon>Methanobacteriati</taxon>
        <taxon>Methanobacteriota</taxon>
        <taxon>Stenosarchaea group</taxon>
        <taxon>Methanomicrobia</taxon>
        <taxon>Methanomicrobiales</taxon>
        <taxon>Methanomicrobiaceae</taxon>
        <taxon>Methanoplanus</taxon>
    </lineage>
</organism>
<dbReference type="Pfam" id="PF01193">
    <property type="entry name" value="RNA_pol_L"/>
    <property type="match status" value="1"/>
</dbReference>
<dbReference type="RefSeq" id="WP_257743590.1">
    <property type="nucleotide sequence ID" value="NZ_CP096115.1"/>
</dbReference>
<dbReference type="GeneID" id="74306998"/>
<evidence type="ECO:0000256" key="3">
    <source>
        <dbReference type="ARBA" id="ARBA00023163"/>
    </source>
</evidence>
<evidence type="ECO:0000256" key="4">
    <source>
        <dbReference type="ARBA" id="ARBA00025804"/>
    </source>
</evidence>
<dbReference type="InterPro" id="IPR011262">
    <property type="entry name" value="DNA-dir_RNA_pol_insert"/>
</dbReference>
<proteinExistence type="inferred from homology"/>
<name>A0A9E7PNC1_9EURY</name>
<keyword evidence="1 5" id="KW-0240">DNA-directed RNA polymerase</keyword>
<dbReference type="PROSITE" id="PS00198">
    <property type="entry name" value="4FE4S_FER_1"/>
    <property type="match status" value="1"/>
</dbReference>
<dbReference type="EC" id="2.7.7.6" evidence="5"/>
<dbReference type="GO" id="GO:0046872">
    <property type="term" value="F:metal ion binding"/>
    <property type="evidence" value="ECO:0007669"/>
    <property type="project" value="UniProtKB-KW"/>
</dbReference>
<keyword evidence="5" id="KW-0479">Metal-binding</keyword>
<comment type="cofactor">
    <cofactor evidence="5">
        <name>[3Fe-4S] cluster</name>
        <dbReference type="ChEBI" id="CHEBI:21137"/>
    </cofactor>
    <text evidence="5">Binds 1 [3Fe-4S] cluster.</text>
</comment>
<feature type="binding site" evidence="5">
    <location>
        <position position="209"/>
    </location>
    <ligand>
        <name>[3Fe-4S] cluster</name>
        <dbReference type="ChEBI" id="CHEBI:21137"/>
    </ligand>
</feature>
<evidence type="ECO:0000313" key="8">
    <source>
        <dbReference type="Proteomes" id="UP001060368"/>
    </source>
</evidence>
<gene>
    <name evidence="5" type="primary">rpo3</name>
    <name evidence="5" type="synonym">rpoD</name>
    <name evidence="7" type="ORF">L6E24_04840</name>
</gene>
<keyword evidence="5" id="KW-0003">3Fe-4S</keyword>
<dbReference type="Pfam" id="PF01000">
    <property type="entry name" value="RNA_pol_A_bac"/>
    <property type="match status" value="1"/>
</dbReference>
<reference evidence="7" key="1">
    <citation type="submission" date="2022-04" db="EMBL/GenBank/DDBJ databases">
        <title>Complete genome of Methanoplanus endosymbiosus DSM 3599.</title>
        <authorList>
            <person name="Chen S.-C."/>
            <person name="You Y.-T."/>
            <person name="Zhou Y.-Z."/>
            <person name="Lai M.-C."/>
        </authorList>
    </citation>
    <scope>NUCLEOTIDE SEQUENCE</scope>
    <source>
        <strain evidence="7">DSM 3599</strain>
    </source>
</reference>
<dbReference type="GO" id="GO:0003677">
    <property type="term" value="F:DNA binding"/>
    <property type="evidence" value="ECO:0007669"/>
    <property type="project" value="UniProtKB-UniRule"/>
</dbReference>
<dbReference type="GO" id="GO:0005737">
    <property type="term" value="C:cytoplasm"/>
    <property type="evidence" value="ECO:0007669"/>
    <property type="project" value="UniProtKB-SubCell"/>
</dbReference>
<evidence type="ECO:0000256" key="2">
    <source>
        <dbReference type="ARBA" id="ARBA00022490"/>
    </source>
</evidence>
<dbReference type="InterPro" id="IPR050518">
    <property type="entry name" value="Rpo3/RPB3_RNA_Pol_subunit"/>
</dbReference>
<dbReference type="InterPro" id="IPR022842">
    <property type="entry name" value="RNAP_Rpo3/Rpb3/RPAC1"/>
</dbReference>
<comment type="catalytic activity">
    <reaction evidence="5">
        <text>RNA(n) + a ribonucleoside 5'-triphosphate = RNA(n+1) + diphosphate</text>
        <dbReference type="Rhea" id="RHEA:21248"/>
        <dbReference type="Rhea" id="RHEA-COMP:14527"/>
        <dbReference type="Rhea" id="RHEA-COMP:17342"/>
        <dbReference type="ChEBI" id="CHEBI:33019"/>
        <dbReference type="ChEBI" id="CHEBI:61557"/>
        <dbReference type="ChEBI" id="CHEBI:140395"/>
        <dbReference type="EC" id="2.7.7.6"/>
    </reaction>
</comment>
<feature type="binding site" evidence="5">
    <location>
        <position position="206"/>
    </location>
    <ligand>
        <name>[3Fe-4S] cluster</name>
        <dbReference type="ChEBI" id="CHEBI:21137"/>
    </ligand>
</feature>
<dbReference type="GO" id="GO:0006351">
    <property type="term" value="P:DNA-templated transcription"/>
    <property type="evidence" value="ECO:0007669"/>
    <property type="project" value="UniProtKB-UniRule"/>
</dbReference>
<dbReference type="PANTHER" id="PTHR11800:SF2">
    <property type="entry name" value="DNA-DIRECTED RNA POLYMERASE II SUBUNIT RPB3"/>
    <property type="match status" value="1"/>
</dbReference>
<dbReference type="InterPro" id="IPR011263">
    <property type="entry name" value="DNA-dir_RNA_pol_RpoA/D/Rpb3"/>
</dbReference>
<keyword evidence="5 7" id="KW-0808">Transferase</keyword>
<comment type="subcellular location">
    <subcellularLocation>
        <location evidence="5">Cytoplasm</location>
    </subcellularLocation>
</comment>
<dbReference type="AlphaFoldDB" id="A0A9E7PNC1"/>
<keyword evidence="5 7" id="KW-0548">Nucleotidyltransferase</keyword>
<dbReference type="SUPFAM" id="SSF56553">
    <property type="entry name" value="Insert subdomain of RNA polymerase alpha subunit"/>
    <property type="match status" value="1"/>
</dbReference>
<dbReference type="PROSITE" id="PS51379">
    <property type="entry name" value="4FE4S_FER_2"/>
    <property type="match status" value="1"/>
</dbReference>
<sequence>MEITFSRLDENAAKFILKGTTFAFANSFRRAMITDVPTLAIEDVFLYDNNSALFDEILTHRLGLIPITTDLSEYVRRDECSCEGAGCSQCQAVFTLSVEGPGIVMSGDLVPQNPRAVPVSPDIPIVKLDEDQKVVLEARAELNTGMEHAKWQPTLACGYKAYPVIEVSDHCDGCGKCIEQCPRSVLKAGSKAVSVIDSRLEDCSMCRLCEKACMASDIGDEPAIRVNPHDSKYIFVVESDGSMPVKEIMTRALDIIGNKSRGLVDVLSDISGAI</sequence>
<evidence type="ECO:0000259" key="6">
    <source>
        <dbReference type="PROSITE" id="PS51379"/>
    </source>
</evidence>
<keyword evidence="5" id="KW-0408">Iron</keyword>
<dbReference type="InterPro" id="IPR017896">
    <property type="entry name" value="4Fe4S_Fe-S-bd"/>
</dbReference>